<protein>
    <recommendedName>
        <fullName evidence="2">DUF4283 domain-containing protein</fullName>
    </recommendedName>
</protein>
<evidence type="ECO:0008006" key="2">
    <source>
        <dbReference type="Google" id="ProtNLM"/>
    </source>
</evidence>
<proteinExistence type="predicted"/>
<dbReference type="EMBL" id="JACGWJ010000202">
    <property type="protein sequence ID" value="KAL0294266.1"/>
    <property type="molecule type" value="Genomic_DNA"/>
</dbReference>
<dbReference type="PANTHER" id="PTHR31286">
    <property type="entry name" value="GLYCINE-RICH CELL WALL STRUCTURAL PROTEIN 1.8-LIKE"/>
    <property type="match status" value="1"/>
</dbReference>
<sequence length="463" mass="51514">MEEVIEEGPWLFQGQPVVLQPWEQGMSLRRQKHLQVPVWVRIRHLPMEFWTDDGLSAVASGIGVPLYTDKITKNCLRLDFARVCVMLNFHSKLPKHLIVLSPSLSEGRETPIKVDIEYEWLPLRCTNCCSLGHTVAACPEKKEARPRPPVAVYVQKHQPGGENKPSGQKDEVLARCVQVEVTRSGCPNWQSDKAVHDVDNVLATQRTNISSSSEFSRPKSEQVTSKGKEIVVYNPFAILDSAGEEGAAGTGFADDISNSGPKLSSPGSGPSMIQAAVWNVRGLNSIAHRHAVGQLVRDRRLQFLGVLETRVRRDKVQGVRANLLPNWCWFDDYSGPGGRIWLAWDEAEVSVEVLRVEVQVIHCCLFNKRTSATCLISVAYGECDNIRRRLLWAELLSISADVTDLPWCVLGDFNVVADASESFGNSVEATQSMAEFREFIMEAGLAHLPFTGCPFTLAQLQLR</sequence>
<organism evidence="1">
    <name type="scientific">Sesamum radiatum</name>
    <name type="common">Black benniseed</name>
    <dbReference type="NCBI Taxonomy" id="300843"/>
    <lineage>
        <taxon>Eukaryota</taxon>
        <taxon>Viridiplantae</taxon>
        <taxon>Streptophyta</taxon>
        <taxon>Embryophyta</taxon>
        <taxon>Tracheophyta</taxon>
        <taxon>Spermatophyta</taxon>
        <taxon>Magnoliopsida</taxon>
        <taxon>eudicotyledons</taxon>
        <taxon>Gunneridae</taxon>
        <taxon>Pentapetalae</taxon>
        <taxon>asterids</taxon>
        <taxon>lamiids</taxon>
        <taxon>Lamiales</taxon>
        <taxon>Pedaliaceae</taxon>
        <taxon>Sesamum</taxon>
    </lineage>
</organism>
<dbReference type="InterPro" id="IPR036691">
    <property type="entry name" value="Endo/exonu/phosph_ase_sf"/>
</dbReference>
<dbReference type="InterPro" id="IPR040256">
    <property type="entry name" value="At4g02000-like"/>
</dbReference>
<dbReference type="AlphaFoldDB" id="A0AAW2JKQ7"/>
<reference evidence="1" key="1">
    <citation type="submission" date="2020-06" db="EMBL/GenBank/DDBJ databases">
        <authorList>
            <person name="Li T."/>
            <person name="Hu X."/>
            <person name="Zhang T."/>
            <person name="Song X."/>
            <person name="Zhang H."/>
            <person name="Dai N."/>
            <person name="Sheng W."/>
            <person name="Hou X."/>
            <person name="Wei L."/>
        </authorList>
    </citation>
    <scope>NUCLEOTIDE SEQUENCE</scope>
    <source>
        <strain evidence="1">G02</strain>
        <tissue evidence="1">Leaf</tissue>
    </source>
</reference>
<accession>A0AAW2JKQ7</accession>
<comment type="caution">
    <text evidence="1">The sequence shown here is derived from an EMBL/GenBank/DDBJ whole genome shotgun (WGS) entry which is preliminary data.</text>
</comment>
<gene>
    <name evidence="1" type="ORF">Sradi_6895500</name>
</gene>
<dbReference type="Gene3D" id="3.60.10.10">
    <property type="entry name" value="Endonuclease/exonuclease/phosphatase"/>
    <property type="match status" value="1"/>
</dbReference>
<reference evidence="1" key="2">
    <citation type="journal article" date="2024" name="Plant">
        <title>Genomic evolution and insights into agronomic trait innovations of Sesamum species.</title>
        <authorList>
            <person name="Miao H."/>
            <person name="Wang L."/>
            <person name="Qu L."/>
            <person name="Liu H."/>
            <person name="Sun Y."/>
            <person name="Le M."/>
            <person name="Wang Q."/>
            <person name="Wei S."/>
            <person name="Zheng Y."/>
            <person name="Lin W."/>
            <person name="Duan Y."/>
            <person name="Cao H."/>
            <person name="Xiong S."/>
            <person name="Wang X."/>
            <person name="Wei L."/>
            <person name="Li C."/>
            <person name="Ma Q."/>
            <person name="Ju M."/>
            <person name="Zhao R."/>
            <person name="Li G."/>
            <person name="Mu C."/>
            <person name="Tian Q."/>
            <person name="Mei H."/>
            <person name="Zhang T."/>
            <person name="Gao T."/>
            <person name="Zhang H."/>
        </authorList>
    </citation>
    <scope>NUCLEOTIDE SEQUENCE</scope>
    <source>
        <strain evidence="1">G02</strain>
    </source>
</reference>
<evidence type="ECO:0000313" key="1">
    <source>
        <dbReference type="EMBL" id="KAL0294266.1"/>
    </source>
</evidence>
<dbReference type="SUPFAM" id="SSF56219">
    <property type="entry name" value="DNase I-like"/>
    <property type="match status" value="1"/>
</dbReference>
<dbReference type="PANTHER" id="PTHR31286:SF165">
    <property type="entry name" value="DUF4283 DOMAIN-CONTAINING PROTEIN"/>
    <property type="match status" value="1"/>
</dbReference>
<name>A0AAW2JKQ7_SESRA</name>